<dbReference type="GO" id="GO:0016651">
    <property type="term" value="F:oxidoreductase activity, acting on NAD(P)H"/>
    <property type="evidence" value="ECO:0007669"/>
    <property type="project" value="InterPro"/>
</dbReference>
<dbReference type="PANTHER" id="PTHR11058:SF22">
    <property type="entry name" value="NADH-QUINONE OXIDOREDUCTASE SUBUNIT A"/>
    <property type="match status" value="1"/>
</dbReference>
<keyword evidence="4" id="KW-1003">Cell membrane</keyword>
<evidence type="ECO:0000256" key="4">
    <source>
        <dbReference type="ARBA" id="ARBA00022475"/>
    </source>
</evidence>
<comment type="subcellular location">
    <subcellularLocation>
        <location evidence="1">Membrane</location>
        <topology evidence="1">Multi-pass membrane protein</topology>
    </subcellularLocation>
</comment>
<dbReference type="AlphaFoldDB" id="A0A3B1BL03"/>
<dbReference type="EC" id="1.6.5.3" evidence="12"/>
<evidence type="ECO:0000256" key="8">
    <source>
        <dbReference type="ARBA" id="ARBA00022989"/>
    </source>
</evidence>
<dbReference type="PANTHER" id="PTHR11058">
    <property type="entry name" value="NADH-UBIQUINONE OXIDOREDUCTASE CHAIN 3"/>
    <property type="match status" value="1"/>
</dbReference>
<keyword evidence="12" id="KW-0560">Oxidoreductase</keyword>
<keyword evidence="3" id="KW-0813">Transport</keyword>
<gene>
    <name evidence="12" type="ORF">MNBD_NITROSPINAE04-980</name>
</gene>
<dbReference type="EMBL" id="UOGA01000075">
    <property type="protein sequence ID" value="VAX16802.1"/>
    <property type="molecule type" value="Genomic_DNA"/>
</dbReference>
<feature type="transmembrane region" description="Helical" evidence="11">
    <location>
        <begin position="88"/>
        <end position="109"/>
    </location>
</feature>
<proteinExistence type="inferred from homology"/>
<dbReference type="InterPro" id="IPR000440">
    <property type="entry name" value="NADH_UbQ/plastoQ_OxRdtase_su3"/>
</dbReference>
<feature type="transmembrane region" description="Helical" evidence="11">
    <location>
        <begin position="59"/>
        <end position="82"/>
    </location>
</feature>
<protein>
    <submittedName>
        <fullName evidence="12">NADH ubiquinone oxidoreductase chain A</fullName>
        <ecNumber evidence="12">1.6.5.3</ecNumber>
    </submittedName>
</protein>
<dbReference type="HAMAP" id="MF_01394">
    <property type="entry name" value="NDH1_NuoA"/>
    <property type="match status" value="1"/>
</dbReference>
<evidence type="ECO:0000256" key="2">
    <source>
        <dbReference type="ARBA" id="ARBA00008472"/>
    </source>
</evidence>
<keyword evidence="5 11" id="KW-0812">Transmembrane</keyword>
<comment type="similarity">
    <text evidence="2">Belongs to the complex I subunit 3 family.</text>
</comment>
<evidence type="ECO:0000256" key="6">
    <source>
        <dbReference type="ARBA" id="ARBA00022719"/>
    </source>
</evidence>
<evidence type="ECO:0000256" key="7">
    <source>
        <dbReference type="ARBA" id="ARBA00022967"/>
    </source>
</evidence>
<dbReference type="GO" id="GO:0008137">
    <property type="term" value="F:NADH dehydrogenase (ubiquinone) activity"/>
    <property type="evidence" value="ECO:0007669"/>
    <property type="project" value="InterPro"/>
</dbReference>
<keyword evidence="7" id="KW-1278">Translocase</keyword>
<evidence type="ECO:0000256" key="9">
    <source>
        <dbReference type="ARBA" id="ARBA00023027"/>
    </source>
</evidence>
<name>A0A3B1BL03_9ZZZZ</name>
<evidence type="ECO:0000256" key="1">
    <source>
        <dbReference type="ARBA" id="ARBA00004141"/>
    </source>
</evidence>
<feature type="transmembrane region" description="Helical" evidence="11">
    <location>
        <begin position="6"/>
        <end position="28"/>
    </location>
</feature>
<keyword evidence="9" id="KW-0520">NAD</keyword>
<dbReference type="GO" id="GO:0048038">
    <property type="term" value="F:quinone binding"/>
    <property type="evidence" value="ECO:0007669"/>
    <property type="project" value="UniProtKB-KW"/>
</dbReference>
<keyword evidence="10 11" id="KW-0472">Membrane</keyword>
<keyword evidence="8 11" id="KW-1133">Transmembrane helix</keyword>
<evidence type="ECO:0000256" key="3">
    <source>
        <dbReference type="ARBA" id="ARBA00022448"/>
    </source>
</evidence>
<sequence length="117" mass="13507">MNQYIPVLLMGAIAVGIAGAMLVLSEFLGPKHVFREKMEPFECGENQIVSPKQRYSVRFYLIAMFFIIFDIEAVFLFPWAVIFQQLGMFGFIEMMIFILLLGVGLIYVWKKGALEWE</sequence>
<keyword evidence="12" id="KW-0830">Ubiquinone</keyword>
<dbReference type="InterPro" id="IPR023043">
    <property type="entry name" value="NAD(P)H_OxRDtase_bac/plastid"/>
</dbReference>
<evidence type="ECO:0000256" key="5">
    <source>
        <dbReference type="ARBA" id="ARBA00022692"/>
    </source>
</evidence>
<evidence type="ECO:0000313" key="12">
    <source>
        <dbReference type="EMBL" id="VAX16802.1"/>
    </source>
</evidence>
<evidence type="ECO:0000256" key="11">
    <source>
        <dbReference type="SAM" id="Phobius"/>
    </source>
</evidence>
<dbReference type="GO" id="GO:0030964">
    <property type="term" value="C:NADH dehydrogenase complex"/>
    <property type="evidence" value="ECO:0007669"/>
    <property type="project" value="TreeGrafter"/>
</dbReference>
<evidence type="ECO:0000256" key="10">
    <source>
        <dbReference type="ARBA" id="ARBA00023136"/>
    </source>
</evidence>
<keyword evidence="6" id="KW-0874">Quinone</keyword>
<dbReference type="Pfam" id="PF00507">
    <property type="entry name" value="Oxidored_q4"/>
    <property type="match status" value="1"/>
</dbReference>
<dbReference type="Gene3D" id="1.20.58.1610">
    <property type="entry name" value="NADH:ubiquinone/plastoquinone oxidoreductase, chain 3"/>
    <property type="match status" value="1"/>
</dbReference>
<accession>A0A3B1BL03</accession>
<organism evidence="12">
    <name type="scientific">hydrothermal vent metagenome</name>
    <dbReference type="NCBI Taxonomy" id="652676"/>
    <lineage>
        <taxon>unclassified sequences</taxon>
        <taxon>metagenomes</taxon>
        <taxon>ecological metagenomes</taxon>
    </lineage>
</organism>
<reference evidence="12" key="1">
    <citation type="submission" date="2018-06" db="EMBL/GenBank/DDBJ databases">
        <authorList>
            <person name="Zhirakovskaya E."/>
        </authorList>
    </citation>
    <scope>NUCLEOTIDE SEQUENCE</scope>
</reference>
<dbReference type="InterPro" id="IPR038430">
    <property type="entry name" value="NDAH_ubi_oxred_su3_sf"/>
</dbReference>